<dbReference type="STRING" id="1817758.A2150_03290"/>
<comment type="similarity">
    <text evidence="1">Belongs to the ribosome association toxin RatA family.</text>
</comment>
<evidence type="ECO:0000256" key="1">
    <source>
        <dbReference type="ARBA" id="ARBA00008918"/>
    </source>
</evidence>
<accession>A0A1F6TII3</accession>
<dbReference type="PANTHER" id="PTHR12901:SF10">
    <property type="entry name" value="COENZYME Q-BINDING PROTEIN COQ10, MITOCHONDRIAL"/>
    <property type="match status" value="1"/>
</dbReference>
<evidence type="ECO:0000313" key="3">
    <source>
        <dbReference type="EMBL" id="OGI44898.1"/>
    </source>
</evidence>
<dbReference type="PANTHER" id="PTHR12901">
    <property type="entry name" value="SPERM PROTEIN HOMOLOG"/>
    <property type="match status" value="1"/>
</dbReference>
<comment type="caution">
    <text evidence="3">The sequence shown here is derived from an EMBL/GenBank/DDBJ whole genome shotgun (WGS) entry which is preliminary data.</text>
</comment>
<dbReference type="CDD" id="cd07813">
    <property type="entry name" value="COQ10p_like"/>
    <property type="match status" value="1"/>
</dbReference>
<dbReference type="InterPro" id="IPR005031">
    <property type="entry name" value="COQ10_START"/>
</dbReference>
<dbReference type="SUPFAM" id="SSF55961">
    <property type="entry name" value="Bet v1-like"/>
    <property type="match status" value="1"/>
</dbReference>
<dbReference type="InterPro" id="IPR023393">
    <property type="entry name" value="START-like_dom_sf"/>
</dbReference>
<proteinExistence type="inferred from homology"/>
<reference evidence="3 4" key="1">
    <citation type="journal article" date="2016" name="Nat. Commun.">
        <title>Thousands of microbial genomes shed light on interconnected biogeochemical processes in an aquifer system.</title>
        <authorList>
            <person name="Anantharaman K."/>
            <person name="Brown C.T."/>
            <person name="Hug L.A."/>
            <person name="Sharon I."/>
            <person name="Castelle C.J."/>
            <person name="Probst A.J."/>
            <person name="Thomas B.C."/>
            <person name="Singh A."/>
            <person name="Wilkins M.J."/>
            <person name="Karaoz U."/>
            <person name="Brodie E.L."/>
            <person name="Williams K.H."/>
            <person name="Hubbard S.S."/>
            <person name="Banfield J.F."/>
        </authorList>
    </citation>
    <scope>NUCLEOTIDE SEQUENCE [LARGE SCALE GENOMIC DNA]</scope>
</reference>
<dbReference type="EMBL" id="MFSS01000008">
    <property type="protein sequence ID" value="OGI44898.1"/>
    <property type="molecule type" value="Genomic_DNA"/>
</dbReference>
<feature type="domain" description="Coenzyme Q-binding protein COQ10 START" evidence="2">
    <location>
        <begin position="10"/>
        <end position="135"/>
    </location>
</feature>
<dbReference type="Pfam" id="PF03364">
    <property type="entry name" value="Polyketide_cyc"/>
    <property type="match status" value="1"/>
</dbReference>
<protein>
    <submittedName>
        <fullName evidence="3">Ubiquinone-binding protein</fullName>
    </submittedName>
</protein>
<organism evidence="3 4">
    <name type="scientific">Candidatus Muproteobacteria bacterium RBG_16_64_11</name>
    <dbReference type="NCBI Taxonomy" id="1817758"/>
    <lineage>
        <taxon>Bacteria</taxon>
        <taxon>Pseudomonadati</taxon>
        <taxon>Pseudomonadota</taxon>
        <taxon>Candidatus Muproteobacteria</taxon>
    </lineage>
</organism>
<dbReference type="GO" id="GO:0048039">
    <property type="term" value="F:ubiquinone binding"/>
    <property type="evidence" value="ECO:0007669"/>
    <property type="project" value="InterPro"/>
</dbReference>
<gene>
    <name evidence="3" type="ORF">A2150_03290</name>
</gene>
<sequence length="145" mass="16490">MSTIRKSALVPYSAHEMFVLVADVESYSQFLPWCGGSRILSRDEDSVAAAIEIAYSGVHKTFTTINRMQTDKMIEMRLVEGPFKHLFGYWSFLALDERASKVSLDMEFEFSSAMVGLVMGPVFSRIANDLVDSFRRRAEQLYGKR</sequence>
<dbReference type="AlphaFoldDB" id="A0A1F6TII3"/>
<dbReference type="GO" id="GO:0045333">
    <property type="term" value="P:cellular respiration"/>
    <property type="evidence" value="ECO:0007669"/>
    <property type="project" value="InterPro"/>
</dbReference>
<evidence type="ECO:0000313" key="4">
    <source>
        <dbReference type="Proteomes" id="UP000177925"/>
    </source>
</evidence>
<dbReference type="Proteomes" id="UP000177925">
    <property type="component" value="Unassembled WGS sequence"/>
</dbReference>
<keyword evidence="3" id="KW-0830">Ubiquinone</keyword>
<evidence type="ECO:0000259" key="2">
    <source>
        <dbReference type="Pfam" id="PF03364"/>
    </source>
</evidence>
<dbReference type="Gene3D" id="3.30.530.20">
    <property type="match status" value="1"/>
</dbReference>
<name>A0A1F6TII3_9PROT</name>
<dbReference type="InterPro" id="IPR044996">
    <property type="entry name" value="COQ10-like"/>
</dbReference>